<evidence type="ECO:0000256" key="2">
    <source>
        <dbReference type="SAM" id="SignalP"/>
    </source>
</evidence>
<accession>A0A7W7IS03</accession>
<protein>
    <recommendedName>
        <fullName evidence="5">DUF2946 domain-containing protein</fullName>
    </recommendedName>
</protein>
<reference evidence="3 4" key="1">
    <citation type="submission" date="2020-08" db="EMBL/GenBank/DDBJ databases">
        <title>Functional genomics of gut bacteria from endangered species of beetles.</title>
        <authorList>
            <person name="Carlos-Shanley C."/>
        </authorList>
    </citation>
    <scope>NUCLEOTIDE SEQUENCE [LARGE SCALE GENOMIC DNA]</scope>
    <source>
        <strain evidence="3 4">S00123</strain>
    </source>
</reference>
<dbReference type="Proteomes" id="UP000539957">
    <property type="component" value="Unassembled WGS sequence"/>
</dbReference>
<dbReference type="RefSeq" id="WP_184272777.1">
    <property type="nucleotide sequence ID" value="NZ_JACHKY010000006.1"/>
</dbReference>
<evidence type="ECO:0000313" key="4">
    <source>
        <dbReference type="Proteomes" id="UP000539957"/>
    </source>
</evidence>
<name>A0A7W7IS03_9CAUL</name>
<feature type="signal peptide" evidence="2">
    <location>
        <begin position="1"/>
        <end position="20"/>
    </location>
</feature>
<organism evidence="3 4">
    <name type="scientific">Brevundimonas bullata</name>
    <dbReference type="NCBI Taxonomy" id="13160"/>
    <lineage>
        <taxon>Bacteria</taxon>
        <taxon>Pseudomonadati</taxon>
        <taxon>Pseudomonadota</taxon>
        <taxon>Alphaproteobacteria</taxon>
        <taxon>Caulobacterales</taxon>
        <taxon>Caulobacteraceae</taxon>
        <taxon>Brevundimonas</taxon>
    </lineage>
</organism>
<dbReference type="EMBL" id="JACHKY010000006">
    <property type="protein sequence ID" value="MBB4799450.1"/>
    <property type="molecule type" value="Genomic_DNA"/>
</dbReference>
<keyword evidence="4" id="KW-1185">Reference proteome</keyword>
<feature type="chain" id="PRO_5031201387" description="DUF2946 domain-containing protein" evidence="2">
    <location>
        <begin position="21"/>
        <end position="111"/>
    </location>
</feature>
<evidence type="ECO:0000256" key="1">
    <source>
        <dbReference type="SAM" id="MobiDB-lite"/>
    </source>
</evidence>
<dbReference type="AlphaFoldDB" id="A0A7W7IS03"/>
<comment type="caution">
    <text evidence="3">The sequence shown here is derived from an EMBL/GenBank/DDBJ whole genome shotgun (WGS) entry which is preliminary data.</text>
</comment>
<sequence>MATLLASFLSFLVLATAVDAAACIAEEAGASFVEVTATQVAAPAGDRDNADRGAADPRGCTHCQCHHGGLTAPPPAPEVSRAVSADATHPVLFVDHRPSRTPAGPERPPRA</sequence>
<keyword evidence="2" id="KW-0732">Signal</keyword>
<evidence type="ECO:0008006" key="5">
    <source>
        <dbReference type="Google" id="ProtNLM"/>
    </source>
</evidence>
<gene>
    <name evidence="3" type="ORF">HNP32_003208</name>
</gene>
<proteinExistence type="predicted"/>
<evidence type="ECO:0000313" key="3">
    <source>
        <dbReference type="EMBL" id="MBB4799450.1"/>
    </source>
</evidence>
<feature type="region of interest" description="Disordered" evidence="1">
    <location>
        <begin position="74"/>
        <end position="111"/>
    </location>
</feature>